<evidence type="ECO:0000313" key="2">
    <source>
        <dbReference type="Proteomes" id="UP000289738"/>
    </source>
</evidence>
<accession>A0A445EA86</accession>
<evidence type="ECO:0000313" key="1">
    <source>
        <dbReference type="EMBL" id="RYR72390.1"/>
    </source>
</evidence>
<name>A0A445EA86_ARAHY</name>
<dbReference type="EMBL" id="SDMP01000002">
    <property type="protein sequence ID" value="RYR72390.1"/>
    <property type="molecule type" value="Genomic_DNA"/>
</dbReference>
<dbReference type="AlphaFoldDB" id="A0A445EA86"/>
<comment type="caution">
    <text evidence="1">The sequence shown here is derived from an EMBL/GenBank/DDBJ whole genome shotgun (WGS) entry which is preliminary data.</text>
</comment>
<dbReference type="Proteomes" id="UP000289738">
    <property type="component" value="Chromosome A02"/>
</dbReference>
<dbReference type="STRING" id="3818.A0A445EA86"/>
<proteinExistence type="predicted"/>
<organism evidence="1 2">
    <name type="scientific">Arachis hypogaea</name>
    <name type="common">Peanut</name>
    <dbReference type="NCBI Taxonomy" id="3818"/>
    <lineage>
        <taxon>Eukaryota</taxon>
        <taxon>Viridiplantae</taxon>
        <taxon>Streptophyta</taxon>
        <taxon>Embryophyta</taxon>
        <taxon>Tracheophyta</taxon>
        <taxon>Spermatophyta</taxon>
        <taxon>Magnoliopsida</taxon>
        <taxon>eudicotyledons</taxon>
        <taxon>Gunneridae</taxon>
        <taxon>Pentapetalae</taxon>
        <taxon>rosids</taxon>
        <taxon>fabids</taxon>
        <taxon>Fabales</taxon>
        <taxon>Fabaceae</taxon>
        <taxon>Papilionoideae</taxon>
        <taxon>50 kb inversion clade</taxon>
        <taxon>dalbergioids sensu lato</taxon>
        <taxon>Dalbergieae</taxon>
        <taxon>Pterocarpus clade</taxon>
        <taxon>Arachis</taxon>
    </lineage>
</organism>
<sequence>MKTAGSIILRTRFPTPTNHQFQSNLIRTFPPQRNRSNTLTPYNDAFLTLHEDSFTRVFLLSALRVTSTHCAALETCIHGHLLNWPRVCNIARVLGDDLGPDLASLVTSEKSRGGEEGHVSLQRRIYGQAEGDGDVLSPVLYREKLARMFNARDFVKFRNLAKISRPPKRKKKKKKKEEEELKVERRMGKNGFATVEVVEEDDNGGGILRNLVEEEFGREK</sequence>
<gene>
    <name evidence="1" type="ORF">Ahy_A02g006601</name>
</gene>
<keyword evidence="2" id="KW-1185">Reference proteome</keyword>
<reference evidence="1 2" key="1">
    <citation type="submission" date="2019-01" db="EMBL/GenBank/DDBJ databases">
        <title>Sequencing of cultivated peanut Arachis hypogaea provides insights into genome evolution and oil improvement.</title>
        <authorList>
            <person name="Chen X."/>
        </authorList>
    </citation>
    <scope>NUCLEOTIDE SEQUENCE [LARGE SCALE GENOMIC DNA]</scope>
    <source>
        <strain evidence="2">cv. Fuhuasheng</strain>
        <tissue evidence="1">Leaves</tissue>
    </source>
</reference>
<protein>
    <submittedName>
        <fullName evidence="1">Uncharacterized protein</fullName>
    </submittedName>
</protein>